<evidence type="ECO:0000256" key="1">
    <source>
        <dbReference type="SAM" id="MobiDB-lite"/>
    </source>
</evidence>
<proteinExistence type="predicted"/>
<feature type="compositionally biased region" description="Acidic residues" evidence="1">
    <location>
        <begin position="1093"/>
        <end position="1103"/>
    </location>
</feature>
<protein>
    <submittedName>
        <fullName evidence="3">Uncharacterized protein</fullName>
    </submittedName>
</protein>
<feature type="region of interest" description="Disordered" evidence="1">
    <location>
        <begin position="918"/>
        <end position="941"/>
    </location>
</feature>
<evidence type="ECO:0000256" key="2">
    <source>
        <dbReference type="SAM" id="SignalP"/>
    </source>
</evidence>
<feature type="region of interest" description="Disordered" evidence="1">
    <location>
        <begin position="1074"/>
        <end position="1130"/>
    </location>
</feature>
<feature type="compositionally biased region" description="Low complexity" evidence="1">
    <location>
        <begin position="637"/>
        <end position="651"/>
    </location>
</feature>
<evidence type="ECO:0000313" key="3">
    <source>
        <dbReference type="EMBL" id="JAB63932.1"/>
    </source>
</evidence>
<feature type="compositionally biased region" description="Polar residues" evidence="1">
    <location>
        <begin position="929"/>
        <end position="941"/>
    </location>
</feature>
<feature type="region of interest" description="Disordered" evidence="1">
    <location>
        <begin position="519"/>
        <end position="541"/>
    </location>
</feature>
<sequence length="1805" mass="202847">MKPVVLFLTVLGCVVATPNGYYHQEYNYKTSASSYKNNELQHKTDDQGYYMRDGDLAGKVRPRVDANSEHSEYVNPNLRNNEYNTELIGGANRDLSSYGHMRANVDSYGSHDLSSEGLAQADRIVGTKSGAHSGYSSGSYGTNSYGSQSYATTSNLRSITSHIQQELERELQHAIQEQRAYSQSGVGVTELERELRQNLTNRLNTELSNRYGQQSVRGGLSYTIAGGRLQSTANYDNQELQDLRTQLESNLLNQLRSQYYQTSSHYETHQSGHNNYGYSTTVRPVYYQQPYRSATTVRPTNPVVYVPSSQIRHTPVSNPESITTIASRVQNQLDSRLNELLEDVQRRYFSSSSSYSLSTANVVLENLRNELRNNITYLLNENVKSNYGNQIPRDGHMYSLGPSGQRSTEYNYASKDLENLRSQIERNLIEKLNRDFETYKSRWYQQSSHSQSSQSSSNIKYGGYSTPRYDVYVTPQYNPYDSDVEHFSTRPSATHIVPLISSGGSSSSNRQHNLLAGSSQSGYEISSGSGGSSISELQRRLQQDLSRQLQAAISRGHYGSYSSSGSYNAPTYQSSLQELSNELNRNLTKQLHEYSASGYYSSYGNFDQAQLANLRNQLQTDLMRQLQQGLQQSFQASSSFSASSSSNSNANYRPTRGFDNYQLGQYRSGGNLLTMDGADCVGDDPNAYNNHRMKRSYPPYRSRPIGLSYSGNSGYTSNYGYTGSYGQQQELGQQVDESDLTQQVEDVSLEKLQQGSLTQQQVNLGQDDDSQLTQQVEDSGIGKLQLGSQNQQQVNLGQQTDDSDLTQQVEDDRFGKLQLGSQNQIGYGQRVDDSELTQQIETENLGHLQLGSQNQQQVGLGQQVDDSELTQQVEYQNLEQLQLGSQNQQQTGYGQQVDDSELTQQVENENFGQLQLSSQNQHQLGYGQQLPNSNSGKLQLGSQIQPGYTRQIDDSGLTQEVEDFGKLQLGSQNQQVDNLDLTQQVEDKNLGKLQLGAQNQQQIDQIQDLDLTQQVEDSNIDKLQVGPQLQQQVDLAQDEQSGLTQQVENLGLGKLKLGSQRQQQIQLDQQVDNSDLTQQVEDSHELQQREDISDSDLTQEVEEVNFGGERGVGNSDLIEPVGGSGNGKLQVNSQNQQQIQYGTTENHNFNHGDINVGQQEDNADLTQQQEDRFTGNIQSGSSLHPQQIEQINLGHHQVNENRLNGYNQNQRQAALELQKELSRQLKDAVRNYYTTSYSRLSNYQSTYQDLVRELERNLTKQLQAVGPSSGSTRYTYSFVFSGPQKDLLKQQLENELKLQLQREISIASGYPNLNQQQTYQELSNNELNQNIDSQSQTQQNINSDLTQQQQNGFDNVEALGGQTRSRDQQFGDLTQEIGYDQVNQQQSGFRQGQPFSNDRGRLQLGTQQIEQSLNNQNDLTQQVDTNHLGNLQATGQEQSGIQSPGQYHNPLLSTQFSSSGRLQFGRRPVYQKPIDNTNFINTEITQQQQLYPNQNLVNQQNNNNYKPNNLPTLNQVITQQDNEEANTDYPLAPASNLNQQEDTELIDNQQQKQENIDLSLQNQNSANHISEHILTGSEQDSVGQSTLGQGFALNKPPSYAQILRQGNRGYAGSGTLQTDQQTNSFNQNQDSFQVYLNNQQVELAYQLENELGKQLQDTISQNNYAISQSTLTSEIPEQILRELNRNITKQIEQIFNGDGYTSYSSYRHSVLTPEQKDKLQKKLLADLSIQLQQNLQTIHGKQINRQHSFHTGVIHSPSSGATFESGSGGLYNSYGSNVNKYDTQHTTSQLNYGQQEVVPDTEIVF</sequence>
<name>V5GQS7_ANOGL</name>
<keyword evidence="2" id="KW-0732">Signal</keyword>
<dbReference type="EMBL" id="GALX01004534">
    <property type="protein sequence ID" value="JAB63932.1"/>
    <property type="molecule type" value="Transcribed_RNA"/>
</dbReference>
<reference evidence="3" key="1">
    <citation type="submission" date="2013-07" db="EMBL/GenBank/DDBJ databases">
        <title>Midgut Transcriptome Profiling of Anoplphora glabripennis, a Lignocellulose Degrading, Wood-Boring Cerambycid.</title>
        <authorList>
            <person name="Scully E.D."/>
            <person name="Hoover K."/>
            <person name="Carlson J.E."/>
            <person name="Tien M."/>
            <person name="Geib S.M."/>
        </authorList>
    </citation>
    <scope>NUCLEOTIDE SEQUENCE</scope>
</reference>
<feature type="compositionally biased region" description="Low complexity" evidence="1">
    <location>
        <begin position="519"/>
        <end position="536"/>
    </location>
</feature>
<feature type="region of interest" description="Disordered" evidence="1">
    <location>
        <begin position="637"/>
        <end position="656"/>
    </location>
</feature>
<accession>V5GQS7</accession>
<feature type="chain" id="PRO_5004737490" evidence="2">
    <location>
        <begin position="17"/>
        <end position="1805"/>
    </location>
</feature>
<feature type="signal peptide" evidence="2">
    <location>
        <begin position="1"/>
        <end position="16"/>
    </location>
</feature>
<feature type="compositionally biased region" description="Basic and acidic residues" evidence="1">
    <location>
        <begin position="1081"/>
        <end position="1092"/>
    </location>
</feature>
<organism evidence="3">
    <name type="scientific">Anoplophora glabripennis</name>
    <name type="common">Asian longhorn beetle</name>
    <name type="synonym">Anoplophora nobilis</name>
    <dbReference type="NCBI Taxonomy" id="217634"/>
    <lineage>
        <taxon>Eukaryota</taxon>
        <taxon>Metazoa</taxon>
        <taxon>Ecdysozoa</taxon>
        <taxon>Arthropoda</taxon>
        <taxon>Hexapoda</taxon>
        <taxon>Insecta</taxon>
        <taxon>Pterygota</taxon>
        <taxon>Neoptera</taxon>
        <taxon>Endopterygota</taxon>
        <taxon>Coleoptera</taxon>
        <taxon>Polyphaga</taxon>
        <taxon>Cucujiformia</taxon>
        <taxon>Chrysomeloidea</taxon>
        <taxon>Cerambycidae</taxon>
        <taxon>Lamiinae</taxon>
        <taxon>Lamiini</taxon>
        <taxon>Anoplophora</taxon>
    </lineage>
</organism>